<dbReference type="EMBL" id="STGX01000004">
    <property type="protein sequence ID" value="THV30201.1"/>
    <property type="molecule type" value="Genomic_DNA"/>
</dbReference>
<sequence length="317" mass="34708">MSRDTTGTEPRWIMAFDASCGSCRTIAAAVEEACGDKLEVKPLRSDQVEAWRRKAFGAEAPFEPTLLRVRGGRVRAWTGKPMALQLARRLGPRDTIRLLRAFGDREEAARATGNGLSRKGFLRIGTGLGAAAGIVLAGRSPAFAEDVQGREIRDWLEANRGSLPEDFDSIAALPVPYRRAVHHELPPETRTQLWLDHLDRYRQSRRLTAEQVEVIAKAEDLLAVQEVLTLPEAERHAALQDLKADAVAAFGIQESGLLLAVLGAPDAVGAASELCSCSTEDDFCGDESHCRKADCERIEDCGSFWAYLCNGHCHWSG</sequence>
<dbReference type="OrthoDB" id="3689067at2"/>
<comment type="caution">
    <text evidence="1">The sequence shown here is derived from an EMBL/GenBank/DDBJ whole genome shotgun (WGS) entry which is preliminary data.</text>
</comment>
<name>A0A4S8PJM6_9ACTN</name>
<dbReference type="AlphaFoldDB" id="A0A4S8PJM6"/>
<evidence type="ECO:0000313" key="2">
    <source>
        <dbReference type="Proteomes" id="UP000305792"/>
    </source>
</evidence>
<dbReference type="NCBIfam" id="NF033852">
    <property type="entry name" value="fulvocin_rel"/>
    <property type="match status" value="1"/>
</dbReference>
<dbReference type="RefSeq" id="WP_136529074.1">
    <property type="nucleotide sequence ID" value="NZ_STGX01000004.1"/>
</dbReference>
<proteinExistence type="predicted"/>
<accession>A0A4S8PJM6</accession>
<evidence type="ECO:0000313" key="1">
    <source>
        <dbReference type="EMBL" id="THV30201.1"/>
    </source>
</evidence>
<organism evidence="1 2">
    <name type="scientific">Glycomyces paridis</name>
    <dbReference type="NCBI Taxonomy" id="2126555"/>
    <lineage>
        <taxon>Bacteria</taxon>
        <taxon>Bacillati</taxon>
        <taxon>Actinomycetota</taxon>
        <taxon>Actinomycetes</taxon>
        <taxon>Glycomycetales</taxon>
        <taxon>Glycomycetaceae</taxon>
        <taxon>Glycomyces</taxon>
    </lineage>
</organism>
<protein>
    <submittedName>
        <fullName evidence="1">Uncharacterized protein</fullName>
    </submittedName>
</protein>
<dbReference type="Proteomes" id="UP000305792">
    <property type="component" value="Unassembled WGS sequence"/>
</dbReference>
<gene>
    <name evidence="1" type="ORF">E9998_07470</name>
</gene>
<keyword evidence="2" id="KW-1185">Reference proteome</keyword>
<reference evidence="1 2" key="1">
    <citation type="journal article" date="2018" name="Int. J. Syst. Evol. Microbiol.">
        <title>Glycomyces paridis sp. nov., isolated from the medicinal plant Paris polyphylla.</title>
        <authorList>
            <person name="Fang X.M."/>
            <person name="Bai J.L."/>
            <person name="Su J."/>
            <person name="Zhao L.L."/>
            <person name="Liu H.Y."/>
            <person name="Ma B.P."/>
            <person name="Zhang Y.Q."/>
            <person name="Yu L.Y."/>
        </authorList>
    </citation>
    <scope>NUCLEOTIDE SEQUENCE [LARGE SCALE GENOMIC DNA]</scope>
    <source>
        <strain evidence="1 2">CPCC 204357</strain>
    </source>
</reference>